<protein>
    <recommendedName>
        <fullName evidence="3">RecF/RecN/SMC N-terminal domain-containing protein</fullName>
    </recommendedName>
</protein>
<dbReference type="Proteomes" id="UP000005316">
    <property type="component" value="Unassembled WGS sequence"/>
</dbReference>
<dbReference type="InterPro" id="IPR027417">
    <property type="entry name" value="P-loop_NTPase"/>
</dbReference>
<comment type="caution">
    <text evidence="1">The sequence shown here is derived from an EMBL/GenBank/DDBJ whole genome shotgun (WGS) entry which is preliminary data.</text>
</comment>
<name>F9DSZ5_9BACL</name>
<sequence length="111" mass="12397">MSLKARGGRVGKGVSGGEESLSSLLFALSLLQNLENQAGFIVLDEFDSALDETRKATVFKLYANKLRRKLIILSPKAHDNDYYNHFSKAFIISHDPKEMKSKIRGVQLGEK</sequence>
<accession>F9DSZ5</accession>
<dbReference type="eggNOG" id="COG1196">
    <property type="taxonomic scope" value="Bacteria"/>
</dbReference>
<evidence type="ECO:0000313" key="2">
    <source>
        <dbReference type="Proteomes" id="UP000005316"/>
    </source>
</evidence>
<evidence type="ECO:0000313" key="1">
    <source>
        <dbReference type="EMBL" id="EGQ26059.1"/>
    </source>
</evidence>
<evidence type="ECO:0008006" key="3">
    <source>
        <dbReference type="Google" id="ProtNLM"/>
    </source>
</evidence>
<dbReference type="AlphaFoldDB" id="F9DSZ5"/>
<dbReference type="SUPFAM" id="SSF52540">
    <property type="entry name" value="P-loop containing nucleoside triphosphate hydrolases"/>
    <property type="match status" value="1"/>
</dbReference>
<organism evidence="1 2">
    <name type="scientific">Sporosarcina newyorkensis 2681</name>
    <dbReference type="NCBI Taxonomy" id="1027292"/>
    <lineage>
        <taxon>Bacteria</taxon>
        <taxon>Bacillati</taxon>
        <taxon>Bacillota</taxon>
        <taxon>Bacilli</taxon>
        <taxon>Bacillales</taxon>
        <taxon>Caryophanaceae</taxon>
        <taxon>Sporosarcina</taxon>
    </lineage>
</organism>
<reference evidence="1 2" key="1">
    <citation type="submission" date="2011-04" db="EMBL/GenBank/DDBJ databases">
        <authorList>
            <person name="Muzny D."/>
            <person name="Qin X."/>
            <person name="Deng J."/>
            <person name="Jiang H."/>
            <person name="Liu Y."/>
            <person name="Qu J."/>
            <person name="Song X.-Z."/>
            <person name="Zhang L."/>
            <person name="Thornton R."/>
            <person name="Coyle M."/>
            <person name="Francisco L."/>
            <person name="Jackson L."/>
            <person name="Javaid M."/>
            <person name="Korchina V."/>
            <person name="Kovar C."/>
            <person name="Mata R."/>
            <person name="Mathew T."/>
            <person name="Ngo R."/>
            <person name="Nguyen L."/>
            <person name="Nguyen N."/>
            <person name="Okwuonu G."/>
            <person name="Ongeri F."/>
            <person name="Pham C."/>
            <person name="Simmons D."/>
            <person name="Wilczek-Boney K."/>
            <person name="Hale W."/>
            <person name="Jakkamsetti A."/>
            <person name="Pham P."/>
            <person name="Ruth R."/>
            <person name="San Lucas F."/>
            <person name="Warren J."/>
            <person name="Zhang J."/>
            <person name="Zhao Z."/>
            <person name="Zhou C."/>
            <person name="Zhu D."/>
            <person name="Lee S."/>
            <person name="Bess C."/>
            <person name="Blankenburg K."/>
            <person name="Forbes L."/>
            <person name="Fu Q."/>
            <person name="Gubbala S."/>
            <person name="Hirani K."/>
            <person name="Jayaseelan J.C."/>
            <person name="Lara F."/>
            <person name="Munidasa M."/>
            <person name="Palculict T."/>
            <person name="Patil S."/>
            <person name="Pu L.-L."/>
            <person name="Saada N."/>
            <person name="Tang L."/>
            <person name="Weissenberger G."/>
            <person name="Zhu Y."/>
            <person name="Hemphill L."/>
            <person name="Shang Y."/>
            <person name="Youmans B."/>
            <person name="Ayvaz T."/>
            <person name="Ross M."/>
            <person name="Santibanez J."/>
            <person name="Aqrawi P."/>
            <person name="Gross S."/>
            <person name="Joshi V."/>
            <person name="Fowler G."/>
            <person name="Nazareth L."/>
            <person name="Reid J."/>
            <person name="Worley K."/>
            <person name="Petrosino J."/>
            <person name="Highlander S."/>
            <person name="Gibbs R."/>
        </authorList>
    </citation>
    <scope>NUCLEOTIDE SEQUENCE [LARGE SCALE GENOMIC DNA]</scope>
    <source>
        <strain evidence="1 2">2681</strain>
    </source>
</reference>
<dbReference type="HOGENOM" id="CLU_2156783_0_0_9"/>
<dbReference type="EMBL" id="AFPZ01000062">
    <property type="protein sequence ID" value="EGQ26059.1"/>
    <property type="molecule type" value="Genomic_DNA"/>
</dbReference>
<proteinExistence type="predicted"/>
<dbReference type="Gene3D" id="3.40.50.300">
    <property type="entry name" value="P-loop containing nucleotide triphosphate hydrolases"/>
    <property type="match status" value="1"/>
</dbReference>
<gene>
    <name evidence="1" type="ORF">HMPREF9372_1926</name>
</gene>